<protein>
    <recommendedName>
        <fullName evidence="6">HSF-type DNA-binding domain-containing protein</fullName>
    </recommendedName>
</protein>
<dbReference type="InterPro" id="IPR036388">
    <property type="entry name" value="WH-like_DNA-bd_sf"/>
</dbReference>
<feature type="compositionally biased region" description="Polar residues" evidence="5">
    <location>
        <begin position="193"/>
        <end position="202"/>
    </location>
</feature>
<reference evidence="7 8" key="1">
    <citation type="journal article" date="2008" name="Nature">
        <title>The Phaeodactylum genome reveals the evolutionary history of diatom genomes.</title>
        <authorList>
            <person name="Bowler C."/>
            <person name="Allen A.E."/>
            <person name="Badger J.H."/>
            <person name="Grimwood J."/>
            <person name="Jabbari K."/>
            <person name="Kuo A."/>
            <person name="Maheswari U."/>
            <person name="Martens C."/>
            <person name="Maumus F."/>
            <person name="Otillar R.P."/>
            <person name="Rayko E."/>
            <person name="Salamov A."/>
            <person name="Vandepoele K."/>
            <person name="Beszteri B."/>
            <person name="Gruber A."/>
            <person name="Heijde M."/>
            <person name="Katinka M."/>
            <person name="Mock T."/>
            <person name="Valentin K."/>
            <person name="Verret F."/>
            <person name="Berges J.A."/>
            <person name="Brownlee C."/>
            <person name="Cadoret J.P."/>
            <person name="Chiovitti A."/>
            <person name="Choi C.J."/>
            <person name="Coesel S."/>
            <person name="De Martino A."/>
            <person name="Detter J.C."/>
            <person name="Durkin C."/>
            <person name="Falciatore A."/>
            <person name="Fournet J."/>
            <person name="Haruta M."/>
            <person name="Huysman M.J."/>
            <person name="Jenkins B.D."/>
            <person name="Jiroutova K."/>
            <person name="Jorgensen R.E."/>
            <person name="Joubert Y."/>
            <person name="Kaplan A."/>
            <person name="Kroger N."/>
            <person name="Kroth P.G."/>
            <person name="La Roche J."/>
            <person name="Lindquist E."/>
            <person name="Lommer M."/>
            <person name="Martin-Jezequel V."/>
            <person name="Lopez P.J."/>
            <person name="Lucas S."/>
            <person name="Mangogna M."/>
            <person name="McGinnis K."/>
            <person name="Medlin L.K."/>
            <person name="Montsant A."/>
            <person name="Oudot-Le Secq M.P."/>
            <person name="Napoli C."/>
            <person name="Obornik M."/>
            <person name="Parker M.S."/>
            <person name="Petit J.L."/>
            <person name="Porcel B.M."/>
            <person name="Poulsen N."/>
            <person name="Robison M."/>
            <person name="Rychlewski L."/>
            <person name="Rynearson T.A."/>
            <person name="Schmutz J."/>
            <person name="Shapiro H."/>
            <person name="Siaut M."/>
            <person name="Stanley M."/>
            <person name="Sussman M.R."/>
            <person name="Taylor A.R."/>
            <person name="Vardi A."/>
            <person name="von Dassow P."/>
            <person name="Vyverman W."/>
            <person name="Willis A."/>
            <person name="Wyrwicz L.S."/>
            <person name="Rokhsar D.S."/>
            <person name="Weissenbach J."/>
            <person name="Armbrust E.V."/>
            <person name="Green B.R."/>
            <person name="Van de Peer Y."/>
            <person name="Grigoriev I.V."/>
        </authorList>
    </citation>
    <scope>NUCLEOTIDE SEQUENCE [LARGE SCALE GENOMIC DNA]</scope>
    <source>
        <strain evidence="7 8">CCAP 1055/1</strain>
    </source>
</reference>
<feature type="domain" description="HSF-type DNA-binding" evidence="6">
    <location>
        <begin position="42"/>
        <end position="137"/>
    </location>
</feature>
<dbReference type="PRINTS" id="PR00056">
    <property type="entry name" value="HSFDOMAIN"/>
</dbReference>
<evidence type="ECO:0000256" key="4">
    <source>
        <dbReference type="RuleBase" id="RU004020"/>
    </source>
</evidence>
<accession>B7G9L8</accession>
<dbReference type="RefSeq" id="XP_002183797.1">
    <property type="nucleotide sequence ID" value="XM_002183761.1"/>
</dbReference>
<dbReference type="GO" id="GO:0003700">
    <property type="term" value="F:DNA-binding transcription factor activity"/>
    <property type="evidence" value="ECO:0007669"/>
    <property type="project" value="InterPro"/>
</dbReference>
<organism evidence="7 8">
    <name type="scientific">Phaeodactylum tricornutum (strain CCAP 1055/1)</name>
    <dbReference type="NCBI Taxonomy" id="556484"/>
    <lineage>
        <taxon>Eukaryota</taxon>
        <taxon>Sar</taxon>
        <taxon>Stramenopiles</taxon>
        <taxon>Ochrophyta</taxon>
        <taxon>Bacillariophyta</taxon>
        <taxon>Bacillariophyceae</taxon>
        <taxon>Bacillariophycidae</taxon>
        <taxon>Naviculales</taxon>
        <taxon>Phaeodactylaceae</taxon>
        <taxon>Phaeodactylum</taxon>
    </lineage>
</organism>
<comment type="subcellular location">
    <subcellularLocation>
        <location evidence="1">Nucleus</location>
    </subcellularLocation>
</comment>
<keyword evidence="8" id="KW-1185">Reference proteome</keyword>
<evidence type="ECO:0000313" key="8">
    <source>
        <dbReference type="Proteomes" id="UP000000759"/>
    </source>
</evidence>
<evidence type="ECO:0000256" key="5">
    <source>
        <dbReference type="SAM" id="MobiDB-lite"/>
    </source>
</evidence>
<keyword evidence="2" id="KW-0238">DNA-binding</keyword>
<gene>
    <name evidence="7" type="ORF">PHATRDRAFT_39786</name>
</gene>
<dbReference type="EMBL" id="CM000623">
    <property type="protein sequence ID" value="EEC44466.1"/>
    <property type="molecule type" value="Genomic_DNA"/>
</dbReference>
<dbReference type="InterPro" id="IPR036390">
    <property type="entry name" value="WH_DNA-bd_sf"/>
</dbReference>
<dbReference type="GO" id="GO:0043565">
    <property type="term" value="F:sequence-specific DNA binding"/>
    <property type="evidence" value="ECO:0007669"/>
    <property type="project" value="InterPro"/>
</dbReference>
<dbReference type="FunFam" id="1.10.10.10:FF:000479">
    <property type="entry name" value="Predicted protein"/>
    <property type="match status" value="1"/>
</dbReference>
<dbReference type="SUPFAM" id="SSF46785">
    <property type="entry name" value="Winged helix' DNA-binding domain"/>
    <property type="match status" value="1"/>
</dbReference>
<dbReference type="HOGENOM" id="CLU_788634_0_0_1"/>
<dbReference type="PANTHER" id="PTHR10015:SF206">
    <property type="entry name" value="HSF-TYPE DNA-BINDING DOMAIN-CONTAINING PROTEIN"/>
    <property type="match status" value="1"/>
</dbReference>
<dbReference type="KEGG" id="pti:PHATRDRAFT_39786"/>
<keyword evidence="3" id="KW-0539">Nucleus</keyword>
<comment type="similarity">
    <text evidence="4">Belongs to the HSF family.</text>
</comment>
<dbReference type="AlphaFoldDB" id="B7G9L8"/>
<dbReference type="GeneID" id="7195642"/>
<dbReference type="OrthoDB" id="47321at2759"/>
<evidence type="ECO:0000256" key="3">
    <source>
        <dbReference type="ARBA" id="ARBA00023242"/>
    </source>
</evidence>
<dbReference type="InterPro" id="IPR000232">
    <property type="entry name" value="HSF_DNA-bd"/>
</dbReference>
<dbReference type="Proteomes" id="UP000000759">
    <property type="component" value="Chromosome 21"/>
</dbReference>
<dbReference type="SMART" id="SM00415">
    <property type="entry name" value="HSF"/>
    <property type="match status" value="1"/>
</dbReference>
<dbReference type="Gene3D" id="1.10.10.10">
    <property type="entry name" value="Winged helix-like DNA-binding domain superfamily/Winged helix DNA-binding domain"/>
    <property type="match status" value="1"/>
</dbReference>
<name>B7G9L8_PHATC</name>
<evidence type="ECO:0000313" key="7">
    <source>
        <dbReference type="EMBL" id="EEC44466.1"/>
    </source>
</evidence>
<reference evidence="8" key="2">
    <citation type="submission" date="2008-08" db="EMBL/GenBank/DDBJ databases">
        <authorList>
            <consortium name="Diatom Consortium"/>
            <person name="Grigoriev I."/>
            <person name="Grimwood J."/>
            <person name="Kuo A."/>
            <person name="Otillar R.P."/>
            <person name="Salamov A."/>
            <person name="Detter J.C."/>
            <person name="Lindquist E."/>
            <person name="Shapiro H."/>
            <person name="Lucas S."/>
            <person name="Glavina del Rio T."/>
            <person name="Pitluck S."/>
            <person name="Rokhsar D."/>
            <person name="Bowler C."/>
        </authorList>
    </citation>
    <scope>GENOME REANNOTATION</scope>
    <source>
        <strain evidence="8">CCAP 1055/1</strain>
    </source>
</reference>
<dbReference type="GO" id="GO:0005634">
    <property type="term" value="C:nucleus"/>
    <property type="evidence" value="ECO:0007669"/>
    <property type="project" value="UniProtKB-SubCell"/>
</dbReference>
<dbReference type="eggNOG" id="KOG0627">
    <property type="taxonomic scope" value="Eukaryota"/>
</dbReference>
<dbReference type="PaxDb" id="2850-Phatr39786"/>
<evidence type="ECO:0000256" key="2">
    <source>
        <dbReference type="ARBA" id="ARBA00023125"/>
    </source>
</evidence>
<evidence type="ECO:0000256" key="1">
    <source>
        <dbReference type="ARBA" id="ARBA00004123"/>
    </source>
</evidence>
<feature type="region of interest" description="Disordered" evidence="5">
    <location>
        <begin position="168"/>
        <end position="207"/>
    </location>
</feature>
<dbReference type="InParanoid" id="B7G9L8"/>
<evidence type="ECO:0000259" key="6">
    <source>
        <dbReference type="SMART" id="SM00415"/>
    </source>
</evidence>
<proteinExistence type="inferred from homology"/>
<dbReference type="Pfam" id="PF00447">
    <property type="entry name" value="HSF_DNA-bind"/>
    <property type="match status" value="1"/>
</dbReference>
<sequence length="352" mass="40523">MSDADGAERGYRDYAGEEDDATELGVKQTQTHAPKMLRSEHHFPVRLHALLNELENDNLDRILRWQPHGRCFVVCDQRLFATHVLPYWFRQTKFSSFQRQLNLYGFKRITAGRDKGGYYHELFLRTKPFLAHHILRTEKKGQGYRKPSSPNTEPNLYLQTFLPTTKGSNVAERKNASPLRESNPALGNRENRTQALSSQSRIHPSGLLRPAFPNTTWRQNPRFFQNYESFEVVENTHLLAPPSVRSLLTNTMRCPEISMARVLPNTTIEALVLQQQQRQADQITQTRLLMREQQLAVTLILAHQQDVERDTLFEGAYARGDHNLPHVSEIDSLRLALHLPFPSLSLQGPFGH</sequence>
<dbReference type="PANTHER" id="PTHR10015">
    <property type="entry name" value="HEAT SHOCK TRANSCRIPTION FACTOR"/>
    <property type="match status" value="1"/>
</dbReference>